<feature type="compositionally biased region" description="Basic and acidic residues" evidence="1">
    <location>
        <begin position="115"/>
        <end position="131"/>
    </location>
</feature>
<dbReference type="Pfam" id="PF05336">
    <property type="entry name" value="rhaM"/>
    <property type="match status" value="1"/>
</dbReference>
<dbReference type="InterPro" id="IPR008000">
    <property type="entry name" value="Rham/fucose_mutarotase"/>
</dbReference>
<organism evidence="2 3">
    <name type="scientific">Plantactinospora veratri</name>
    <dbReference type="NCBI Taxonomy" id="1436122"/>
    <lineage>
        <taxon>Bacteria</taxon>
        <taxon>Bacillati</taxon>
        <taxon>Actinomycetota</taxon>
        <taxon>Actinomycetes</taxon>
        <taxon>Micromonosporales</taxon>
        <taxon>Micromonosporaceae</taxon>
        <taxon>Plantactinospora</taxon>
    </lineage>
</organism>
<evidence type="ECO:0000256" key="1">
    <source>
        <dbReference type="SAM" id="MobiDB-lite"/>
    </source>
</evidence>
<proteinExistence type="predicted"/>
<dbReference type="EMBL" id="JAZGQL010000042">
    <property type="protein sequence ID" value="MEE6312069.1"/>
    <property type="molecule type" value="Genomic_DNA"/>
</dbReference>
<dbReference type="PANTHER" id="PTHR34389:SF2">
    <property type="entry name" value="L-RHAMNOSE MUTAROTASE"/>
    <property type="match status" value="1"/>
</dbReference>
<dbReference type="RefSeq" id="WP_331211948.1">
    <property type="nucleotide sequence ID" value="NZ_JAZGQL010000042.1"/>
</dbReference>
<accession>A0ABU7SQ24</accession>
<reference evidence="2 3" key="1">
    <citation type="submission" date="2024-01" db="EMBL/GenBank/DDBJ databases">
        <title>Genome insights into Plantactinospora veratri sp. nov.</title>
        <authorList>
            <person name="Wang L."/>
        </authorList>
    </citation>
    <scope>NUCLEOTIDE SEQUENCE [LARGE SCALE GENOMIC DNA]</scope>
    <source>
        <strain evidence="2 3">NEAU-FHS4</strain>
    </source>
</reference>
<evidence type="ECO:0000313" key="2">
    <source>
        <dbReference type="EMBL" id="MEE6312069.1"/>
    </source>
</evidence>
<dbReference type="SUPFAM" id="SSF54909">
    <property type="entry name" value="Dimeric alpha+beta barrel"/>
    <property type="match status" value="1"/>
</dbReference>
<gene>
    <name evidence="2" type="ORF">V1634_35190</name>
</gene>
<evidence type="ECO:0000313" key="3">
    <source>
        <dbReference type="Proteomes" id="UP001339911"/>
    </source>
</evidence>
<dbReference type="Gene3D" id="3.30.70.100">
    <property type="match status" value="1"/>
</dbReference>
<dbReference type="InterPro" id="IPR011008">
    <property type="entry name" value="Dimeric_a/b-barrel"/>
</dbReference>
<feature type="region of interest" description="Disordered" evidence="1">
    <location>
        <begin position="115"/>
        <end position="147"/>
    </location>
</feature>
<name>A0ABU7SQ24_9ACTN</name>
<sequence length="147" mass="16572">MRRVCFVLRVRPDRLAEYRQRHAAVWPEMLRALHAAGWHDYSLFLHDDGLLVGHFRTEDLAASLAAMEATDVNARWQAEMAPFFVGLDGRRPDEGFVVLDEIFNLDAQLAALDDTSRDDTTRDDTTPDRTALDNGAPDNTTLDTTEA</sequence>
<comment type="caution">
    <text evidence="2">The sequence shown here is derived from an EMBL/GenBank/DDBJ whole genome shotgun (WGS) entry which is preliminary data.</text>
</comment>
<dbReference type="Proteomes" id="UP001339911">
    <property type="component" value="Unassembled WGS sequence"/>
</dbReference>
<dbReference type="PANTHER" id="PTHR34389">
    <property type="entry name" value="L-RHAMNOSE MUTAROTASE"/>
    <property type="match status" value="1"/>
</dbReference>
<keyword evidence="3" id="KW-1185">Reference proteome</keyword>
<feature type="compositionally biased region" description="Polar residues" evidence="1">
    <location>
        <begin position="137"/>
        <end position="147"/>
    </location>
</feature>
<protein>
    <submittedName>
        <fullName evidence="2">L-rhamnose mutarotase</fullName>
    </submittedName>
</protein>